<evidence type="ECO:0000313" key="12">
    <source>
        <dbReference type="EMBL" id="KTD46804.1"/>
    </source>
</evidence>
<keyword evidence="5 10" id="KW-1133">Transmembrane helix</keyword>
<keyword evidence="1 9" id="KW-1003">Cell membrane</keyword>
<comment type="caution">
    <text evidence="12">The sequence shown here is derived from an EMBL/GenBank/DDBJ whole genome shotgun (WGS) entry which is preliminary data.</text>
</comment>
<dbReference type="PANTHER" id="PTHR38685">
    <property type="entry name" value="CELL DIVISION PROTEIN ZIPA"/>
    <property type="match status" value="1"/>
</dbReference>
<dbReference type="EMBL" id="LNYT01000020">
    <property type="protein sequence ID" value="KTD46804.1"/>
    <property type="molecule type" value="Genomic_DNA"/>
</dbReference>
<feature type="domain" description="ZipA C-terminal FtsZ-binding" evidence="11">
    <location>
        <begin position="130"/>
        <end position="261"/>
    </location>
</feature>
<keyword evidence="4 9" id="KW-0812">Transmembrane</keyword>
<dbReference type="STRING" id="458.Lrub_1726"/>
<proteinExistence type="inferred from homology"/>
<keyword evidence="7 8" id="KW-0131">Cell cycle</keyword>
<dbReference type="Gene3D" id="3.30.1400.10">
    <property type="entry name" value="ZipA, C-terminal FtsZ-binding domain"/>
    <property type="match status" value="1"/>
</dbReference>
<reference evidence="12 13" key="1">
    <citation type="submission" date="2015-11" db="EMBL/GenBank/DDBJ databases">
        <title>Genomic analysis of 38 Legionella species identifies large and diverse effector repertoires.</title>
        <authorList>
            <person name="Burstein D."/>
            <person name="Amaro F."/>
            <person name="Zusman T."/>
            <person name="Lifshitz Z."/>
            <person name="Cohen O."/>
            <person name="Gilbert J.A."/>
            <person name="Pupko T."/>
            <person name="Shuman H.A."/>
            <person name="Segal G."/>
        </authorList>
    </citation>
    <scope>NUCLEOTIDE SEQUENCE [LARGE SCALE GENOMIC DNA]</scope>
    <source>
        <strain evidence="12 13">WA-270A-C2</strain>
    </source>
</reference>
<organism evidence="12 13">
    <name type="scientific">Legionella rubrilucens</name>
    <dbReference type="NCBI Taxonomy" id="458"/>
    <lineage>
        <taxon>Bacteria</taxon>
        <taxon>Pseudomonadati</taxon>
        <taxon>Pseudomonadota</taxon>
        <taxon>Gammaproteobacteria</taxon>
        <taxon>Legionellales</taxon>
        <taxon>Legionellaceae</taxon>
        <taxon>Legionella</taxon>
    </lineage>
</organism>
<dbReference type="OrthoDB" id="7054914at2"/>
<comment type="subcellular location">
    <subcellularLocation>
        <location evidence="9">Cell inner membrane</location>
        <topology evidence="9">Single-pass type I membrane protein</topology>
    </subcellularLocation>
</comment>
<evidence type="ECO:0000256" key="3">
    <source>
        <dbReference type="ARBA" id="ARBA00022618"/>
    </source>
</evidence>
<evidence type="ECO:0000256" key="6">
    <source>
        <dbReference type="ARBA" id="ARBA00023136"/>
    </source>
</evidence>
<keyword evidence="13" id="KW-1185">Reference proteome</keyword>
<dbReference type="InterPro" id="IPR011919">
    <property type="entry name" value="Cell_div_ZipA"/>
</dbReference>
<evidence type="ECO:0000313" key="13">
    <source>
        <dbReference type="Proteomes" id="UP000054608"/>
    </source>
</evidence>
<evidence type="ECO:0000256" key="10">
    <source>
        <dbReference type="SAM" id="Phobius"/>
    </source>
</evidence>
<keyword evidence="6 9" id="KW-0472">Membrane</keyword>
<dbReference type="Pfam" id="PF04354">
    <property type="entry name" value="ZipA_C"/>
    <property type="match status" value="1"/>
</dbReference>
<evidence type="ECO:0000256" key="1">
    <source>
        <dbReference type="ARBA" id="ARBA00022475"/>
    </source>
</evidence>
<dbReference type="GO" id="GO:0005886">
    <property type="term" value="C:plasma membrane"/>
    <property type="evidence" value="ECO:0007669"/>
    <property type="project" value="UniProtKB-SubCell"/>
</dbReference>
<evidence type="ECO:0000256" key="9">
    <source>
        <dbReference type="RuleBase" id="RU003613"/>
    </source>
</evidence>
<sequence length="273" mass="30138">MQANWSLILNVLLLIGVVVAIGRLMKARRQSLNHTAYQPSLGQAAEPKHYDDIIAIRKVNLQPKEEVDELPEFTIKTQSTDGPSIALDEKDIAGAAETRVDIRPIEARSDTRPALDSRPMEARPVTKNDPGQSIMMFLLAKENRQLAGYELLQTVLAAGLRFGEGHLFHRHQQANGQGPVLCSLAAATASGVFDLQNIGAFSVRGLCLFMHTSGNSTIDAERFAIMLETARQLSDGLDTHLLDDMRRPLNDESLARYRRVLNIPSEYELSALA</sequence>
<dbReference type="GO" id="GO:0032153">
    <property type="term" value="C:cell division site"/>
    <property type="evidence" value="ECO:0007669"/>
    <property type="project" value="TreeGrafter"/>
</dbReference>
<dbReference type="AlphaFoldDB" id="A0A0W0XQL6"/>
<dbReference type="InterPro" id="IPR036765">
    <property type="entry name" value="ZipA_FtsZ-bd_C_sf"/>
</dbReference>
<keyword evidence="3 8" id="KW-0132">Cell division</keyword>
<evidence type="ECO:0000256" key="5">
    <source>
        <dbReference type="ARBA" id="ARBA00022989"/>
    </source>
</evidence>
<keyword evidence="2 9" id="KW-0997">Cell inner membrane</keyword>
<gene>
    <name evidence="12" type="ORF">Lrub_1726</name>
</gene>
<protein>
    <recommendedName>
        <fullName evidence="8">Cell division protein ZipA</fullName>
    </recommendedName>
</protein>
<evidence type="ECO:0000256" key="8">
    <source>
        <dbReference type="RuleBase" id="RU003612"/>
    </source>
</evidence>
<accession>A0A0W0XQL6</accession>
<dbReference type="PATRIC" id="fig|458.5.peg.1801"/>
<dbReference type="PANTHER" id="PTHR38685:SF1">
    <property type="entry name" value="CELL DIVISION PROTEIN ZIPA"/>
    <property type="match status" value="1"/>
</dbReference>
<dbReference type="RefSeq" id="WP_058531809.1">
    <property type="nucleotide sequence ID" value="NZ_CAAAIN010000005.1"/>
</dbReference>
<evidence type="ECO:0000259" key="11">
    <source>
        <dbReference type="SMART" id="SM00771"/>
    </source>
</evidence>
<dbReference type="SMART" id="SM00771">
    <property type="entry name" value="ZipA_C"/>
    <property type="match status" value="1"/>
</dbReference>
<evidence type="ECO:0000256" key="4">
    <source>
        <dbReference type="ARBA" id="ARBA00022692"/>
    </source>
</evidence>
<evidence type="ECO:0000256" key="7">
    <source>
        <dbReference type="ARBA" id="ARBA00023306"/>
    </source>
</evidence>
<dbReference type="InterPro" id="IPR007449">
    <property type="entry name" value="ZipA_FtsZ-bd_C"/>
</dbReference>
<dbReference type="Proteomes" id="UP000054608">
    <property type="component" value="Unassembled WGS sequence"/>
</dbReference>
<comment type="similarity">
    <text evidence="8">Belongs to the ZipA family.</text>
</comment>
<dbReference type="GO" id="GO:0000917">
    <property type="term" value="P:division septum assembly"/>
    <property type="evidence" value="ECO:0007669"/>
    <property type="project" value="TreeGrafter"/>
</dbReference>
<dbReference type="SUPFAM" id="SSF64383">
    <property type="entry name" value="Cell-division protein ZipA, C-terminal domain"/>
    <property type="match status" value="1"/>
</dbReference>
<evidence type="ECO:0000256" key="2">
    <source>
        <dbReference type="ARBA" id="ARBA00022519"/>
    </source>
</evidence>
<feature type="transmembrane region" description="Helical" evidence="10">
    <location>
        <begin position="6"/>
        <end position="25"/>
    </location>
</feature>
<comment type="function">
    <text evidence="8">Essential cell division protein that stabilizes the FtsZ protofilaments by cross-linking them and that serves as a cytoplasmic membrane anchor for the Z ring. Also required for the recruitment to the septal ring of downstream cell division proteins.</text>
</comment>
<name>A0A0W0XQL6_9GAMM</name>